<sequence>MSKIDPKVICHQLALCAKAKLVAQQKRKIDKDRCKAIEQEIAKLRVACFMREVSYTMWLSNVVLVIRVNLAHILISTPSLAPNGRRIERYVIPMRNRLFTQTSCSTNLPYLPQVSNVPLNICGDSNSSWIKFSQSSRIGRAGANSAGSHVVMDSVFLQIFKSFQTKFSKSHPA</sequence>
<dbReference type="Gene3D" id="3.10.10.10">
    <property type="entry name" value="HIV Type 1 Reverse Transcriptase, subunit A, domain 1"/>
    <property type="match status" value="1"/>
</dbReference>
<name>A0A371DZC4_MUCPR</name>
<keyword evidence="2" id="KW-1185">Reference proteome</keyword>
<evidence type="ECO:0000313" key="2">
    <source>
        <dbReference type="Proteomes" id="UP000257109"/>
    </source>
</evidence>
<protein>
    <submittedName>
        <fullName evidence="1">Uncharacterized protein</fullName>
    </submittedName>
</protein>
<reference evidence="1" key="1">
    <citation type="submission" date="2018-05" db="EMBL/GenBank/DDBJ databases">
        <title>Draft genome of Mucuna pruriens seed.</title>
        <authorList>
            <person name="Nnadi N.E."/>
            <person name="Vos R."/>
            <person name="Hasami M.H."/>
            <person name="Devisetty U.K."/>
            <person name="Aguiy J.C."/>
        </authorList>
    </citation>
    <scope>NUCLEOTIDE SEQUENCE [LARGE SCALE GENOMIC DNA]</scope>
    <source>
        <strain evidence="1">JCA_2017</strain>
    </source>
</reference>
<comment type="caution">
    <text evidence="1">The sequence shown here is derived from an EMBL/GenBank/DDBJ whole genome shotgun (WGS) entry which is preliminary data.</text>
</comment>
<feature type="non-terminal residue" evidence="1">
    <location>
        <position position="1"/>
    </location>
</feature>
<gene>
    <name evidence="1" type="ORF">CR513_62862</name>
</gene>
<dbReference type="Proteomes" id="UP000257109">
    <property type="component" value="Unassembled WGS sequence"/>
</dbReference>
<evidence type="ECO:0000313" key="1">
    <source>
        <dbReference type="EMBL" id="RDX57866.1"/>
    </source>
</evidence>
<accession>A0A371DZC4</accession>
<organism evidence="1 2">
    <name type="scientific">Mucuna pruriens</name>
    <name type="common">Velvet bean</name>
    <name type="synonym">Dolichos pruriens</name>
    <dbReference type="NCBI Taxonomy" id="157652"/>
    <lineage>
        <taxon>Eukaryota</taxon>
        <taxon>Viridiplantae</taxon>
        <taxon>Streptophyta</taxon>
        <taxon>Embryophyta</taxon>
        <taxon>Tracheophyta</taxon>
        <taxon>Spermatophyta</taxon>
        <taxon>Magnoliopsida</taxon>
        <taxon>eudicotyledons</taxon>
        <taxon>Gunneridae</taxon>
        <taxon>Pentapetalae</taxon>
        <taxon>rosids</taxon>
        <taxon>fabids</taxon>
        <taxon>Fabales</taxon>
        <taxon>Fabaceae</taxon>
        <taxon>Papilionoideae</taxon>
        <taxon>50 kb inversion clade</taxon>
        <taxon>NPAAA clade</taxon>
        <taxon>indigoferoid/millettioid clade</taxon>
        <taxon>Phaseoleae</taxon>
        <taxon>Mucuna</taxon>
    </lineage>
</organism>
<dbReference type="EMBL" id="QJKJ01018095">
    <property type="protein sequence ID" value="RDX57866.1"/>
    <property type="molecule type" value="Genomic_DNA"/>
</dbReference>
<dbReference type="AlphaFoldDB" id="A0A371DZC4"/>
<proteinExistence type="predicted"/>